<dbReference type="AlphaFoldDB" id="Q1IJD3"/>
<dbReference type="KEGG" id="aba:Acid345_4017"/>
<accession>Q1IJD3</accession>
<keyword evidence="2" id="KW-1185">Reference proteome</keyword>
<protein>
    <submittedName>
        <fullName evidence="1">Uncharacterized protein</fullName>
    </submittedName>
</protein>
<gene>
    <name evidence="1" type="ordered locus">Acid345_4017</name>
</gene>
<dbReference type="EMBL" id="CP000360">
    <property type="protein sequence ID" value="ABF43017.1"/>
    <property type="molecule type" value="Genomic_DNA"/>
</dbReference>
<dbReference type="STRING" id="204669.Acid345_4017"/>
<dbReference type="eggNOG" id="ENOG5033VBI">
    <property type="taxonomic scope" value="Bacteria"/>
</dbReference>
<evidence type="ECO:0000313" key="1">
    <source>
        <dbReference type="EMBL" id="ABF43017.1"/>
    </source>
</evidence>
<proteinExistence type="predicted"/>
<organism evidence="1 2">
    <name type="scientific">Koribacter versatilis (strain Ellin345)</name>
    <dbReference type="NCBI Taxonomy" id="204669"/>
    <lineage>
        <taxon>Bacteria</taxon>
        <taxon>Pseudomonadati</taxon>
        <taxon>Acidobacteriota</taxon>
        <taxon>Terriglobia</taxon>
        <taxon>Terriglobales</taxon>
        <taxon>Candidatus Korobacteraceae</taxon>
        <taxon>Candidatus Korobacter</taxon>
    </lineage>
</organism>
<dbReference type="HOGENOM" id="CLU_962881_0_0_0"/>
<reference evidence="1 2" key="1">
    <citation type="journal article" date="2009" name="Appl. Environ. Microbiol.">
        <title>Three genomes from the phylum Acidobacteria provide insight into the lifestyles of these microorganisms in soils.</title>
        <authorList>
            <person name="Ward N.L."/>
            <person name="Challacombe J.F."/>
            <person name="Janssen P.H."/>
            <person name="Henrissat B."/>
            <person name="Coutinho P.M."/>
            <person name="Wu M."/>
            <person name="Xie G."/>
            <person name="Haft D.H."/>
            <person name="Sait M."/>
            <person name="Badger J."/>
            <person name="Barabote R.D."/>
            <person name="Bradley B."/>
            <person name="Brettin T.S."/>
            <person name="Brinkac L.M."/>
            <person name="Bruce D."/>
            <person name="Creasy T."/>
            <person name="Daugherty S.C."/>
            <person name="Davidsen T.M."/>
            <person name="DeBoy R.T."/>
            <person name="Detter J.C."/>
            <person name="Dodson R.J."/>
            <person name="Durkin A.S."/>
            <person name="Ganapathy A."/>
            <person name="Gwinn-Giglio M."/>
            <person name="Han C.S."/>
            <person name="Khouri H."/>
            <person name="Kiss H."/>
            <person name="Kothari S.P."/>
            <person name="Madupu R."/>
            <person name="Nelson K.E."/>
            <person name="Nelson W.C."/>
            <person name="Paulsen I."/>
            <person name="Penn K."/>
            <person name="Ren Q."/>
            <person name="Rosovitz M.J."/>
            <person name="Selengut J.D."/>
            <person name="Shrivastava S."/>
            <person name="Sullivan S.A."/>
            <person name="Tapia R."/>
            <person name="Thompson L.S."/>
            <person name="Watkins K.L."/>
            <person name="Yang Q."/>
            <person name="Yu C."/>
            <person name="Zafar N."/>
            <person name="Zhou L."/>
            <person name="Kuske C.R."/>
        </authorList>
    </citation>
    <scope>NUCLEOTIDE SEQUENCE [LARGE SCALE GENOMIC DNA]</scope>
    <source>
        <strain evidence="1 2">Ellin345</strain>
    </source>
</reference>
<name>Q1IJD3_KORVE</name>
<dbReference type="EnsemblBacteria" id="ABF43017">
    <property type="protein sequence ID" value="ABF43017"/>
    <property type="gene ID" value="Acid345_4017"/>
</dbReference>
<sequence>MAVRPYQRSRSFIRKHAVISYHSTMSGNGFIANSRILLLKFSKFLQRPAICASCVLILATWTPAIGQTTIPPGNVLPISLNQTTKADHTHPGAAISGRLMQDVPLPAGAKIREGATVSGTVVQASPDGKQITLRFDSLDDHGTKQPILSGFRAHASYMAVSQVFIPPSGLDRSTPYSTATLILIGGDVSYRGGGPVTHGNDPVGKPVGEGVLVKVLPNPDRGCDTPYDRNDTEQALWAFSSDACGMYGYIHRKMVDRGLLNGSGQFTLATAKGKIKLQKGDGMLLIVISPTR</sequence>
<evidence type="ECO:0000313" key="2">
    <source>
        <dbReference type="Proteomes" id="UP000002432"/>
    </source>
</evidence>
<dbReference type="Proteomes" id="UP000002432">
    <property type="component" value="Chromosome"/>
</dbReference>